<name>A0A6G0ZL00_APHCR</name>
<evidence type="ECO:0000313" key="2">
    <source>
        <dbReference type="Proteomes" id="UP000478052"/>
    </source>
</evidence>
<organism evidence="1 2">
    <name type="scientific">Aphis craccivora</name>
    <name type="common">Cowpea aphid</name>
    <dbReference type="NCBI Taxonomy" id="307492"/>
    <lineage>
        <taxon>Eukaryota</taxon>
        <taxon>Metazoa</taxon>
        <taxon>Ecdysozoa</taxon>
        <taxon>Arthropoda</taxon>
        <taxon>Hexapoda</taxon>
        <taxon>Insecta</taxon>
        <taxon>Pterygota</taxon>
        <taxon>Neoptera</taxon>
        <taxon>Paraneoptera</taxon>
        <taxon>Hemiptera</taxon>
        <taxon>Sternorrhyncha</taxon>
        <taxon>Aphidomorpha</taxon>
        <taxon>Aphidoidea</taxon>
        <taxon>Aphididae</taxon>
        <taxon>Aphidini</taxon>
        <taxon>Aphis</taxon>
        <taxon>Aphis</taxon>
    </lineage>
</organism>
<protein>
    <submittedName>
        <fullName evidence="1">Uncharacterized protein</fullName>
    </submittedName>
</protein>
<reference evidence="1 2" key="1">
    <citation type="submission" date="2019-08" db="EMBL/GenBank/DDBJ databases">
        <title>Whole genome of Aphis craccivora.</title>
        <authorList>
            <person name="Voronova N.V."/>
            <person name="Shulinski R.S."/>
            <person name="Bandarenka Y.V."/>
            <person name="Zhorov D.G."/>
            <person name="Warner D."/>
        </authorList>
    </citation>
    <scope>NUCLEOTIDE SEQUENCE [LARGE SCALE GENOMIC DNA]</scope>
    <source>
        <strain evidence="1">180601</strain>
        <tissue evidence="1">Whole Body</tissue>
    </source>
</reference>
<keyword evidence="2" id="KW-1185">Reference proteome</keyword>
<accession>A0A6G0ZL00</accession>
<dbReference type="EMBL" id="VUJU01000276">
    <property type="protein sequence ID" value="KAF0771593.1"/>
    <property type="molecule type" value="Genomic_DNA"/>
</dbReference>
<sequence length="61" mass="7082">MRTKFFLHEGLEKLVACYSNVLPSFTNLSIINIERYLANFIDLEEILNTFASVDRKLCLTI</sequence>
<dbReference type="AlphaFoldDB" id="A0A6G0ZL00"/>
<evidence type="ECO:0000313" key="1">
    <source>
        <dbReference type="EMBL" id="KAF0771593.1"/>
    </source>
</evidence>
<proteinExistence type="predicted"/>
<gene>
    <name evidence="1" type="ORF">FWK35_00018003</name>
</gene>
<comment type="caution">
    <text evidence="1">The sequence shown here is derived from an EMBL/GenBank/DDBJ whole genome shotgun (WGS) entry which is preliminary data.</text>
</comment>
<dbReference type="Proteomes" id="UP000478052">
    <property type="component" value="Unassembled WGS sequence"/>
</dbReference>